<dbReference type="EMBL" id="AP025730">
    <property type="protein sequence ID" value="BDI04969.1"/>
    <property type="molecule type" value="Genomic_DNA"/>
</dbReference>
<reference evidence="1" key="1">
    <citation type="submission" date="2022-04" db="EMBL/GenBank/DDBJ databases">
        <title>Whole genome sequence of Sphaerotilus sp. FB-5.</title>
        <authorList>
            <person name="Takeda M."/>
            <person name="Narihara S."/>
            <person name="Akimoto M."/>
            <person name="Akimoto R."/>
            <person name="Nishiyashiki S."/>
            <person name="Murakami T."/>
        </authorList>
    </citation>
    <scope>NUCLEOTIDE SEQUENCE</scope>
    <source>
        <strain evidence="1">FB-5</strain>
    </source>
</reference>
<organism evidence="1 2">
    <name type="scientific">Sphaerotilus microaerophilus</name>
    <dbReference type="NCBI Taxonomy" id="2914710"/>
    <lineage>
        <taxon>Bacteria</taxon>
        <taxon>Pseudomonadati</taxon>
        <taxon>Pseudomonadota</taxon>
        <taxon>Betaproteobacteria</taxon>
        <taxon>Burkholderiales</taxon>
        <taxon>Sphaerotilaceae</taxon>
        <taxon>Sphaerotilus</taxon>
    </lineage>
</organism>
<evidence type="ECO:0000313" key="2">
    <source>
        <dbReference type="Proteomes" id="UP001057498"/>
    </source>
</evidence>
<dbReference type="Proteomes" id="UP001057498">
    <property type="component" value="Chromosome"/>
</dbReference>
<proteinExistence type="predicted"/>
<name>A0ABN6PLV4_9BURK</name>
<sequence length="139" mass="14873">MNPTNLQLELADSEVAAIDLSEGGRWLRLRLRFSAAALRQQAPGEPAVAGHGRNVWLDLTGVEPAAALPAGCFGRIVHGRVRVGGRWLAALPLPGTWAGAPEPIEVELRFGHGSELTLRARGLTCDFEGVPNFRESLAC</sequence>
<keyword evidence="2" id="KW-1185">Reference proteome</keyword>
<evidence type="ECO:0000313" key="1">
    <source>
        <dbReference type="EMBL" id="BDI04969.1"/>
    </source>
</evidence>
<gene>
    <name evidence="1" type="ORF">CATMQ487_19390</name>
</gene>
<protein>
    <submittedName>
        <fullName evidence="1">Uncharacterized protein</fullName>
    </submittedName>
</protein>
<accession>A0ABN6PLV4</accession>
<dbReference type="RefSeq" id="WP_251973049.1">
    <property type="nucleotide sequence ID" value="NZ_AP025730.1"/>
</dbReference>